<reference evidence="4" key="1">
    <citation type="journal article" date="2014" name="Science">
        <title>The coffee genome provides insight into the convergent evolution of caffeine biosynthesis.</title>
        <authorList>
            <person name="Denoeud F."/>
            <person name="Carretero-Paulet L."/>
            <person name="Dereeper A."/>
            <person name="Droc G."/>
            <person name="Guyot R."/>
            <person name="Pietrella M."/>
            <person name="Zheng C."/>
            <person name="Alberti A."/>
            <person name="Anthony F."/>
            <person name="Aprea G."/>
            <person name="Aury J.M."/>
            <person name="Bento P."/>
            <person name="Bernard M."/>
            <person name="Bocs S."/>
            <person name="Campa C."/>
            <person name="Cenci A."/>
            <person name="Combes M.C."/>
            <person name="Crouzillat D."/>
            <person name="Da Silva C."/>
            <person name="Daddiego L."/>
            <person name="De Bellis F."/>
            <person name="Dussert S."/>
            <person name="Garsmeur O."/>
            <person name="Gayraud T."/>
            <person name="Guignon V."/>
            <person name="Jahn K."/>
            <person name="Jamilloux V."/>
            <person name="Joet T."/>
            <person name="Labadie K."/>
            <person name="Lan T."/>
            <person name="Leclercq J."/>
            <person name="Lepelley M."/>
            <person name="Leroy T."/>
            <person name="Li L.T."/>
            <person name="Librado P."/>
            <person name="Lopez L."/>
            <person name="Munoz A."/>
            <person name="Noel B."/>
            <person name="Pallavicini A."/>
            <person name="Perrotta G."/>
            <person name="Poncet V."/>
            <person name="Pot D."/>
            <person name="Priyono X."/>
            <person name="Rigoreau M."/>
            <person name="Rouard M."/>
            <person name="Rozas J."/>
            <person name="Tranchant-Dubreuil C."/>
            <person name="VanBuren R."/>
            <person name="Zhang Q."/>
            <person name="Andrade A.C."/>
            <person name="Argout X."/>
            <person name="Bertrand B."/>
            <person name="de Kochko A."/>
            <person name="Graziosi G."/>
            <person name="Henry R.J."/>
            <person name="Jayarama X."/>
            <person name="Ming R."/>
            <person name="Nagai C."/>
            <person name="Rounsley S."/>
            <person name="Sankoff D."/>
            <person name="Giuliano G."/>
            <person name="Albert V.A."/>
            <person name="Wincker P."/>
            <person name="Lashermes P."/>
        </authorList>
    </citation>
    <scope>NUCLEOTIDE SEQUENCE [LARGE SCALE GENOMIC DNA]</scope>
    <source>
        <strain evidence="4">cv. DH200-94</strain>
    </source>
</reference>
<protein>
    <submittedName>
        <fullName evidence="3">DH200=94 genomic scaffold, scaffold_780</fullName>
    </submittedName>
</protein>
<evidence type="ECO:0000256" key="2">
    <source>
        <dbReference type="ARBA" id="ARBA00023002"/>
    </source>
</evidence>
<proteinExistence type="inferred from homology"/>
<dbReference type="FunFam" id="3.40.50.720:FF:000084">
    <property type="entry name" value="Short-chain dehydrogenase reductase"/>
    <property type="match status" value="1"/>
</dbReference>
<gene>
    <name evidence="3" type="ORF">GSCOC_T00012612001</name>
</gene>
<dbReference type="Proteomes" id="UP000295252">
    <property type="component" value="Unassembled WGS sequence"/>
</dbReference>
<dbReference type="Gramene" id="CDP19910">
    <property type="protein sequence ID" value="CDP19910"/>
    <property type="gene ID" value="GSCOC_T00012612001"/>
</dbReference>
<evidence type="ECO:0000313" key="4">
    <source>
        <dbReference type="Proteomes" id="UP000295252"/>
    </source>
</evidence>
<dbReference type="PANTHER" id="PTHR43180:SF37">
    <property type="entry name" value="TROPINONE REDUCTASE-LIKE 2"/>
    <property type="match status" value="1"/>
</dbReference>
<evidence type="ECO:0000256" key="1">
    <source>
        <dbReference type="ARBA" id="ARBA00006484"/>
    </source>
</evidence>
<dbReference type="OrthoDB" id="294295at2759"/>
<evidence type="ECO:0000313" key="3">
    <source>
        <dbReference type="EMBL" id="CDP19910.1"/>
    </source>
</evidence>
<keyword evidence="2" id="KW-0560">Oxidoreductase</keyword>
<dbReference type="InterPro" id="IPR002347">
    <property type="entry name" value="SDR_fam"/>
</dbReference>
<accession>A0A068VGE7</accession>
<dbReference type="InterPro" id="IPR036291">
    <property type="entry name" value="NAD(P)-bd_dom_sf"/>
</dbReference>
<organism evidence="3 4">
    <name type="scientific">Coffea canephora</name>
    <name type="common">Robusta coffee</name>
    <dbReference type="NCBI Taxonomy" id="49390"/>
    <lineage>
        <taxon>Eukaryota</taxon>
        <taxon>Viridiplantae</taxon>
        <taxon>Streptophyta</taxon>
        <taxon>Embryophyta</taxon>
        <taxon>Tracheophyta</taxon>
        <taxon>Spermatophyta</taxon>
        <taxon>Magnoliopsida</taxon>
        <taxon>eudicotyledons</taxon>
        <taxon>Gunneridae</taxon>
        <taxon>Pentapetalae</taxon>
        <taxon>asterids</taxon>
        <taxon>lamiids</taxon>
        <taxon>Gentianales</taxon>
        <taxon>Rubiaceae</taxon>
        <taxon>Ixoroideae</taxon>
        <taxon>Gardenieae complex</taxon>
        <taxon>Bertiereae - Coffeeae clade</taxon>
        <taxon>Coffeeae</taxon>
        <taxon>Coffea</taxon>
    </lineage>
</organism>
<dbReference type="SUPFAM" id="SSF51735">
    <property type="entry name" value="NAD(P)-binding Rossmann-fold domains"/>
    <property type="match status" value="1"/>
</dbReference>
<dbReference type="STRING" id="49390.A0A068VGE7"/>
<dbReference type="PRINTS" id="PR00080">
    <property type="entry name" value="SDRFAMILY"/>
</dbReference>
<dbReference type="InParanoid" id="A0A068VGE7"/>
<keyword evidence="4" id="KW-1185">Reference proteome</keyword>
<sequence length="279" mass="28961">MSSNPRVASSSKRLDGKVAIITGGASGIGAAAARLFHSNGAKVVVADIQDNLGQAIAKELGKNACYIHCVVSQEDQIIDLIDTTIAKYGQLDIMYNNAGITEGSKIAILETSKSDLDRVIGVNLVGSFLGAKHAARVMIPQRRGCVLFTASASVNIAGLGPHAYAVTKHAIAGLAKNLSAELGQHGIRVNCVSPYAVMTGIAGGNYSEEYIAQMQMFVNAVANLKGKTLTADDVAQAALYLASDEAGYVSGLNLVVDGGFSVVNPSMMNAAAQAKLHQK</sequence>
<dbReference type="Pfam" id="PF13561">
    <property type="entry name" value="adh_short_C2"/>
    <property type="match status" value="1"/>
</dbReference>
<dbReference type="AlphaFoldDB" id="A0A068VGE7"/>
<comment type="similarity">
    <text evidence="1">Belongs to the short-chain dehydrogenases/reductases (SDR) family.</text>
</comment>
<dbReference type="EMBL" id="HG739864">
    <property type="protein sequence ID" value="CDP19910.1"/>
    <property type="molecule type" value="Genomic_DNA"/>
</dbReference>
<dbReference type="PhylomeDB" id="A0A068VGE7"/>
<dbReference type="Gene3D" id="3.40.50.720">
    <property type="entry name" value="NAD(P)-binding Rossmann-like Domain"/>
    <property type="match status" value="1"/>
</dbReference>
<name>A0A068VGE7_COFCA</name>
<dbReference type="GO" id="GO:0016616">
    <property type="term" value="F:oxidoreductase activity, acting on the CH-OH group of donors, NAD or NADP as acceptor"/>
    <property type="evidence" value="ECO:0007669"/>
    <property type="project" value="UniProtKB-ARBA"/>
</dbReference>
<dbReference type="PANTHER" id="PTHR43180">
    <property type="entry name" value="3-OXOACYL-(ACYL-CARRIER-PROTEIN) REDUCTASE (AFU_ORTHOLOGUE AFUA_6G11210)"/>
    <property type="match status" value="1"/>
</dbReference>
<dbReference type="PRINTS" id="PR00081">
    <property type="entry name" value="GDHRDH"/>
</dbReference>
<dbReference type="OMA" id="IIRRHDA"/>